<feature type="compositionally biased region" description="Low complexity" evidence="1">
    <location>
        <begin position="739"/>
        <end position="760"/>
    </location>
</feature>
<evidence type="ECO:0000256" key="1">
    <source>
        <dbReference type="SAM" id="MobiDB-lite"/>
    </source>
</evidence>
<gene>
    <name evidence="2" type="ORF">FJT64_009491</name>
</gene>
<feature type="compositionally biased region" description="Low complexity" evidence="1">
    <location>
        <begin position="715"/>
        <end position="730"/>
    </location>
</feature>
<evidence type="ECO:0000313" key="3">
    <source>
        <dbReference type="Proteomes" id="UP000440578"/>
    </source>
</evidence>
<keyword evidence="3" id="KW-1185">Reference proteome</keyword>
<feature type="region of interest" description="Disordered" evidence="1">
    <location>
        <begin position="1"/>
        <end position="158"/>
    </location>
</feature>
<comment type="caution">
    <text evidence="2">The sequence shown here is derived from an EMBL/GenBank/DDBJ whole genome shotgun (WGS) entry which is preliminary data.</text>
</comment>
<dbReference type="Proteomes" id="UP000440578">
    <property type="component" value="Unassembled WGS sequence"/>
</dbReference>
<feature type="region of interest" description="Disordered" evidence="1">
    <location>
        <begin position="642"/>
        <end position="760"/>
    </location>
</feature>
<feature type="region of interest" description="Disordered" evidence="1">
    <location>
        <begin position="980"/>
        <end position="1030"/>
    </location>
</feature>
<feature type="compositionally biased region" description="Polar residues" evidence="1">
    <location>
        <begin position="486"/>
        <end position="503"/>
    </location>
</feature>
<dbReference type="AlphaFoldDB" id="A0A6A4VME5"/>
<feature type="compositionally biased region" description="Polar residues" evidence="1">
    <location>
        <begin position="135"/>
        <end position="149"/>
    </location>
</feature>
<reference evidence="2 3" key="1">
    <citation type="submission" date="2019-07" db="EMBL/GenBank/DDBJ databases">
        <title>Draft genome assembly of a fouling barnacle, Amphibalanus amphitrite (Darwin, 1854): The first reference genome for Thecostraca.</title>
        <authorList>
            <person name="Kim W."/>
        </authorList>
    </citation>
    <scope>NUCLEOTIDE SEQUENCE [LARGE SCALE GENOMIC DNA]</scope>
    <source>
        <strain evidence="2">SNU_AA5</strain>
        <tissue evidence="2">Soma without cirri and trophi</tissue>
    </source>
</reference>
<accession>A0A6A4VME5</accession>
<feature type="compositionally biased region" description="Polar residues" evidence="1">
    <location>
        <begin position="209"/>
        <end position="256"/>
    </location>
</feature>
<protein>
    <submittedName>
        <fullName evidence="2">Uncharacterized protein</fullName>
    </submittedName>
</protein>
<feature type="compositionally biased region" description="Basic and acidic residues" evidence="1">
    <location>
        <begin position="528"/>
        <end position="544"/>
    </location>
</feature>
<feature type="compositionally biased region" description="Low complexity" evidence="1">
    <location>
        <begin position="804"/>
        <end position="817"/>
    </location>
</feature>
<feature type="compositionally biased region" description="Acidic residues" evidence="1">
    <location>
        <begin position="24"/>
        <end position="33"/>
    </location>
</feature>
<name>A0A6A4VME5_AMPAM</name>
<sequence length="1030" mass="108708">MLLLCTARASPHSPPLSMSPPMEELGEGDDFNPEEPISFTFHLPSQQKNRQEMQRELESVEAQYALDRRRKSSDDVISTPSSYRSRSSSIPSSEDVDEPKLFQMAEHPEHFIEEEEDDGNATDSRSEHGAEWDSTDSQGPRVSQALSSASEDRLFTAGATRTFEIPTVDTRYLSSLPPATSAPVIVSAQRTVYSVDHGKLQVHVRDQVDTPSTSTPRGVNVTSRESANEPSRSPTQREGVNLSSRESENAPPQLTVQREGAHVTSREGMSLSLHPVDEVADRLSSTTPTPTASPLPLRLEVTSNERPPLQASLSVTSQESTPSVEGSEEDVAKGGAEVPLVLEPVAAAVAARATGDAGDGGERKAGAAGDEAATHNDSEAKTGPSKILSDRDEASTHNVTTIQKVDNGSGYVESQIPGRVNMASQGGTIRPEPDQVEQEAKTTEEAECDKVKVHVQSSHDVDVAQSEANRMLKTEPEIYRSESVKGPNTPQDISPSESVATQLKSEDPLKKDDSKALHPVIKSTTELHVPDVEAKTTTATEEHHHHYTPQPSEQSKRSVLTLAGSSQNIRGMIEKFNNISDSPETSTPVLPRRDIHRPHADTSNVALQLQKSLSDGLVMLSSRDDNDEDEAHHDSNLIAQARSASGGAVLQPEPPSGSPGGLSPSLAVRGAEPRGLAGRPPRWSPLPPISSQVPHLTSSPVSLRTRVSSGGHPVTPSTPSSAPISPGATSPFPPFSHCVTSSVTSLSVTTPTGVDSSLDSSFDSAFEAARFGSEGRSPTPTARAERLRRARDQFFGATWSSRPSASGGEADADSAGGPFPFGAESPQRPPRRRTGSRAAGLAHSKSTGTINEASVRHSDISCGSDFSDVSVEEARLDAPPSARVEAPSGSAASIPPISPAPVAPPSTSKSAGSRVAHFLRLRHAKKRKGSAIGALIRQSMAVNAGQVMPGAEEGGAAAAVVPAAVGSQAETGAVGHEAEVAGAAAAAPPAPVRSCPSTPVTERASRSEARQRPGWRARKLFRSPTPPGGR</sequence>
<feature type="region of interest" description="Disordered" evidence="1">
    <location>
        <begin position="794"/>
        <end position="914"/>
    </location>
</feature>
<organism evidence="2 3">
    <name type="scientific">Amphibalanus amphitrite</name>
    <name type="common">Striped barnacle</name>
    <name type="synonym">Balanus amphitrite</name>
    <dbReference type="NCBI Taxonomy" id="1232801"/>
    <lineage>
        <taxon>Eukaryota</taxon>
        <taxon>Metazoa</taxon>
        <taxon>Ecdysozoa</taxon>
        <taxon>Arthropoda</taxon>
        <taxon>Crustacea</taxon>
        <taxon>Multicrustacea</taxon>
        <taxon>Cirripedia</taxon>
        <taxon>Thoracica</taxon>
        <taxon>Thoracicalcarea</taxon>
        <taxon>Balanomorpha</taxon>
        <taxon>Balanoidea</taxon>
        <taxon>Balanidae</taxon>
        <taxon>Amphibalaninae</taxon>
        <taxon>Amphibalanus</taxon>
    </lineage>
</organism>
<feature type="compositionally biased region" description="Polar residues" evidence="1">
    <location>
        <begin position="577"/>
        <end position="588"/>
    </location>
</feature>
<feature type="compositionally biased region" description="Polar residues" evidence="1">
    <location>
        <begin position="312"/>
        <end position="324"/>
    </location>
</feature>
<feature type="region of interest" description="Disordered" evidence="1">
    <location>
        <begin position="351"/>
        <end position="559"/>
    </location>
</feature>
<feature type="compositionally biased region" description="Low complexity" evidence="1">
    <location>
        <begin position="77"/>
        <end position="93"/>
    </location>
</feature>
<feature type="compositionally biased region" description="Low complexity" evidence="1">
    <location>
        <begin position="886"/>
        <end position="895"/>
    </location>
</feature>
<feature type="region of interest" description="Disordered" evidence="1">
    <location>
        <begin position="312"/>
        <end position="335"/>
    </location>
</feature>
<feature type="compositionally biased region" description="Basic and acidic residues" evidence="1">
    <location>
        <begin position="49"/>
        <end position="58"/>
    </location>
</feature>
<feature type="compositionally biased region" description="Basic and acidic residues" evidence="1">
    <location>
        <begin position="438"/>
        <end position="462"/>
    </location>
</feature>
<feature type="region of interest" description="Disordered" evidence="1">
    <location>
        <begin position="575"/>
        <end position="596"/>
    </location>
</feature>
<feature type="compositionally biased region" description="Polar residues" evidence="1">
    <location>
        <begin position="396"/>
        <end position="406"/>
    </location>
</feature>
<feature type="region of interest" description="Disordered" evidence="1">
    <location>
        <begin position="203"/>
        <end position="273"/>
    </location>
</feature>
<dbReference type="OrthoDB" id="6376173at2759"/>
<dbReference type="EMBL" id="VIIS01001805">
    <property type="protein sequence ID" value="KAF0292550.1"/>
    <property type="molecule type" value="Genomic_DNA"/>
</dbReference>
<feature type="compositionally biased region" description="Basic and acidic residues" evidence="1">
    <location>
        <begin position="504"/>
        <end position="516"/>
    </location>
</feature>
<proteinExistence type="predicted"/>
<feature type="compositionally biased region" description="Basic and acidic residues" evidence="1">
    <location>
        <begin position="470"/>
        <end position="483"/>
    </location>
</feature>
<feature type="compositionally biased region" description="Polar residues" evidence="1">
    <location>
        <begin position="689"/>
        <end position="708"/>
    </location>
</feature>
<evidence type="ECO:0000313" key="2">
    <source>
        <dbReference type="EMBL" id="KAF0292550.1"/>
    </source>
</evidence>